<organism evidence="1 2">
    <name type="scientific">Mytilus edulis</name>
    <name type="common">Blue mussel</name>
    <dbReference type="NCBI Taxonomy" id="6550"/>
    <lineage>
        <taxon>Eukaryota</taxon>
        <taxon>Metazoa</taxon>
        <taxon>Spiralia</taxon>
        <taxon>Lophotrochozoa</taxon>
        <taxon>Mollusca</taxon>
        <taxon>Bivalvia</taxon>
        <taxon>Autobranchia</taxon>
        <taxon>Pteriomorphia</taxon>
        <taxon>Mytilida</taxon>
        <taxon>Mytiloidea</taxon>
        <taxon>Mytilidae</taxon>
        <taxon>Mytilinae</taxon>
        <taxon>Mytilus</taxon>
    </lineage>
</organism>
<dbReference type="EMBL" id="CAJPWZ010001109">
    <property type="protein sequence ID" value="CAG2208426.1"/>
    <property type="molecule type" value="Genomic_DNA"/>
</dbReference>
<name>A0A8S3RUA9_MYTED</name>
<dbReference type="AlphaFoldDB" id="A0A8S3RUA9"/>
<evidence type="ECO:0000313" key="2">
    <source>
        <dbReference type="Proteomes" id="UP000683360"/>
    </source>
</evidence>
<gene>
    <name evidence="1" type="ORF">MEDL_22620</name>
</gene>
<protein>
    <submittedName>
        <fullName evidence="1">Uncharacterized protein</fullName>
    </submittedName>
</protein>
<evidence type="ECO:0000313" key="1">
    <source>
        <dbReference type="EMBL" id="CAG2208426.1"/>
    </source>
</evidence>
<dbReference type="Proteomes" id="UP000683360">
    <property type="component" value="Unassembled WGS sequence"/>
</dbReference>
<keyword evidence="2" id="KW-1185">Reference proteome</keyword>
<reference evidence="1" key="1">
    <citation type="submission" date="2021-03" db="EMBL/GenBank/DDBJ databases">
        <authorList>
            <person name="Bekaert M."/>
        </authorList>
    </citation>
    <scope>NUCLEOTIDE SEQUENCE</scope>
</reference>
<comment type="caution">
    <text evidence="1">The sequence shown here is derived from an EMBL/GenBank/DDBJ whole genome shotgun (WGS) entry which is preliminary data.</text>
</comment>
<accession>A0A8S3RUA9</accession>
<sequence length="185" mass="20980">MDVQSNSKSYEFEKGKVRGQLRSKIKSAAEEPNKYTTKKKERGIIRIADFNVENKNNDNDIRGCAIIDDNVVCFADRGNNCLIFMNLQGYQKAIKLICELVDIATVDQANITVAMYDNTIKIMNIESWKWDNFSFSDENTIGGLAFIKNLIFRRVRDVGNFIIDLSGKVQQTVTTEGSNMPYVSV</sequence>
<proteinExistence type="predicted"/>